<sequence length="107" mass="11816">MATGSSKKAYKTLKTLPKTSQQTLTPDVDDESPSILVSKEAEVKKAVLSLRTGKLLGLNNVPSELFTMEEMQRHQRSRKSPYLKKTTLSCSCFTSVFTTSRLVAMGT</sequence>
<evidence type="ECO:0000313" key="2">
    <source>
        <dbReference type="EMBL" id="KAH3717632.1"/>
    </source>
</evidence>
<feature type="region of interest" description="Disordered" evidence="1">
    <location>
        <begin position="1"/>
        <end position="31"/>
    </location>
</feature>
<reference evidence="2" key="1">
    <citation type="journal article" date="2019" name="bioRxiv">
        <title>The Genome of the Zebra Mussel, Dreissena polymorpha: A Resource for Invasive Species Research.</title>
        <authorList>
            <person name="McCartney M.A."/>
            <person name="Auch B."/>
            <person name="Kono T."/>
            <person name="Mallez S."/>
            <person name="Zhang Y."/>
            <person name="Obille A."/>
            <person name="Becker A."/>
            <person name="Abrahante J.E."/>
            <person name="Garbe J."/>
            <person name="Badalamenti J.P."/>
            <person name="Herman A."/>
            <person name="Mangelson H."/>
            <person name="Liachko I."/>
            <person name="Sullivan S."/>
            <person name="Sone E.D."/>
            <person name="Koren S."/>
            <person name="Silverstein K.A.T."/>
            <person name="Beckman K.B."/>
            <person name="Gohl D.M."/>
        </authorList>
    </citation>
    <scope>NUCLEOTIDE SEQUENCE</scope>
    <source>
        <strain evidence="2">Duluth1</strain>
        <tissue evidence="2">Whole animal</tissue>
    </source>
</reference>
<dbReference type="AlphaFoldDB" id="A0A9D4HG04"/>
<dbReference type="EMBL" id="JAIWYP010000013">
    <property type="protein sequence ID" value="KAH3717632.1"/>
    <property type="molecule type" value="Genomic_DNA"/>
</dbReference>
<organism evidence="2 3">
    <name type="scientific">Dreissena polymorpha</name>
    <name type="common">Zebra mussel</name>
    <name type="synonym">Mytilus polymorpha</name>
    <dbReference type="NCBI Taxonomy" id="45954"/>
    <lineage>
        <taxon>Eukaryota</taxon>
        <taxon>Metazoa</taxon>
        <taxon>Spiralia</taxon>
        <taxon>Lophotrochozoa</taxon>
        <taxon>Mollusca</taxon>
        <taxon>Bivalvia</taxon>
        <taxon>Autobranchia</taxon>
        <taxon>Heteroconchia</taxon>
        <taxon>Euheterodonta</taxon>
        <taxon>Imparidentia</taxon>
        <taxon>Neoheterodontei</taxon>
        <taxon>Myida</taxon>
        <taxon>Dreissenoidea</taxon>
        <taxon>Dreissenidae</taxon>
        <taxon>Dreissena</taxon>
    </lineage>
</organism>
<evidence type="ECO:0000313" key="3">
    <source>
        <dbReference type="Proteomes" id="UP000828390"/>
    </source>
</evidence>
<proteinExistence type="predicted"/>
<keyword evidence="3" id="KW-1185">Reference proteome</keyword>
<evidence type="ECO:0000256" key="1">
    <source>
        <dbReference type="SAM" id="MobiDB-lite"/>
    </source>
</evidence>
<accession>A0A9D4HG04</accession>
<comment type="caution">
    <text evidence="2">The sequence shown here is derived from an EMBL/GenBank/DDBJ whole genome shotgun (WGS) entry which is preliminary data.</text>
</comment>
<reference evidence="2" key="2">
    <citation type="submission" date="2020-11" db="EMBL/GenBank/DDBJ databases">
        <authorList>
            <person name="McCartney M.A."/>
            <person name="Auch B."/>
            <person name="Kono T."/>
            <person name="Mallez S."/>
            <person name="Becker A."/>
            <person name="Gohl D.M."/>
            <person name="Silverstein K.A.T."/>
            <person name="Koren S."/>
            <person name="Bechman K.B."/>
            <person name="Herman A."/>
            <person name="Abrahante J.E."/>
            <person name="Garbe J."/>
        </authorList>
    </citation>
    <scope>NUCLEOTIDE SEQUENCE</scope>
    <source>
        <strain evidence="2">Duluth1</strain>
        <tissue evidence="2">Whole animal</tissue>
    </source>
</reference>
<gene>
    <name evidence="2" type="ORF">DPMN_060425</name>
</gene>
<protein>
    <submittedName>
        <fullName evidence="2">Uncharacterized protein</fullName>
    </submittedName>
</protein>
<dbReference type="Proteomes" id="UP000828390">
    <property type="component" value="Unassembled WGS sequence"/>
</dbReference>
<name>A0A9D4HG04_DREPO</name>